<gene>
    <name evidence="1" type="ORF">SAMN05421738_1209</name>
</gene>
<name>A0A1I5B1I0_9FLAO</name>
<organism evidence="1 2">
    <name type="scientific">Algoriella xinjiangensis</name>
    <dbReference type="NCBI Taxonomy" id="684065"/>
    <lineage>
        <taxon>Bacteria</taxon>
        <taxon>Pseudomonadati</taxon>
        <taxon>Bacteroidota</taxon>
        <taxon>Flavobacteriia</taxon>
        <taxon>Flavobacteriales</taxon>
        <taxon>Weeksellaceae</taxon>
        <taxon>Algoriella</taxon>
    </lineage>
</organism>
<reference evidence="2" key="1">
    <citation type="submission" date="2016-10" db="EMBL/GenBank/DDBJ databases">
        <authorList>
            <person name="Varghese N."/>
            <person name="Submissions S."/>
        </authorList>
    </citation>
    <scope>NUCLEOTIDE SEQUENCE [LARGE SCALE GENOMIC DNA]</scope>
    <source>
        <strain evidence="2">XJ109</strain>
    </source>
</reference>
<accession>A0A1I5B1I0</accession>
<dbReference type="AlphaFoldDB" id="A0A1I5B1I0"/>
<evidence type="ECO:0000313" key="2">
    <source>
        <dbReference type="Proteomes" id="UP000199149"/>
    </source>
</evidence>
<dbReference type="Proteomes" id="UP000199149">
    <property type="component" value="Unassembled WGS sequence"/>
</dbReference>
<evidence type="ECO:0008006" key="3">
    <source>
        <dbReference type="Google" id="ProtNLM"/>
    </source>
</evidence>
<protein>
    <recommendedName>
        <fullName evidence="3">Right handed beta helix region</fullName>
    </recommendedName>
</protein>
<keyword evidence="2" id="KW-1185">Reference proteome</keyword>
<sequence length="462" mass="51572">MNDYFMNVKIFIVGLGIASLIGFQSCREDFDYDPISSDLNYSKDTVSLDTVYNFSKSETYVLKVYNPDNDDRVIPKIYLTRGESSFFKINVDGKAGSTFENVPIRKKDSLFIFVEVSAKDAPINPLYDDEINFETTNSTKKIKLISWIEKAKIHAKDATISSENWNVNEAQVIDGNLTVTNDLTIEKGTKVYFKKGASLTIANNAKLTVNGALNEEVKFRSARHDNKYDSIPDQWNKIELAPNSTSKINYAKIIGANTGLHVNNAKLEISNAKIVNNQSYGILATNAQIKGYNLVMNNSNLASLAIELGGSYEFYHSTFANYFNFSTSVGPAYSLYLSNLDNDKNTAALTKATFGNCIFYNERTPNAIVFDKNDAVQFNYLFDTNIIHNADTSKLNVTSATGFLNNITLDPLFENTNYDANKLWVKETSPAKKAGKLTFAQQYPLDYNGVQRGTMPTIGAFQ</sequence>
<evidence type="ECO:0000313" key="1">
    <source>
        <dbReference type="EMBL" id="SFN68532.1"/>
    </source>
</evidence>
<dbReference type="InterPro" id="IPR011050">
    <property type="entry name" value="Pectin_lyase_fold/virulence"/>
</dbReference>
<proteinExistence type="predicted"/>
<dbReference type="EMBL" id="FOUZ01000020">
    <property type="protein sequence ID" value="SFN68532.1"/>
    <property type="molecule type" value="Genomic_DNA"/>
</dbReference>
<dbReference type="STRING" id="684065.SAMN05421738_1209"/>
<dbReference type="SUPFAM" id="SSF51126">
    <property type="entry name" value="Pectin lyase-like"/>
    <property type="match status" value="1"/>
</dbReference>
<dbReference type="RefSeq" id="WP_245752225.1">
    <property type="nucleotide sequence ID" value="NZ_FOUZ01000020.1"/>
</dbReference>